<dbReference type="SUPFAM" id="SSF52540">
    <property type="entry name" value="P-loop containing nucleoside triphosphate hydrolases"/>
    <property type="match status" value="1"/>
</dbReference>
<sequence length="921" mass="100102">MERFVSRQAEEQSLTEFLDSAPQQQRAIFITGDPGIGKTTLWLDAVSRASRRGFRVLTSRTAAAESVLAYTAMADLLSELDESIWADLPAPQREGLDAALLRRRDDAQNIDARAVAAAFLAVTDRLAARGPLLIAIDDLQWLDTSSANVVSFAARRLPAGAALLCTTRIEEAASRLQLPSPDAVRRLRLQPLTVGELRQVLLLHLGLSLSRPLLLRIHEIAGGNPFFALELAREISAHTRTSELSLPGSLDDLVRSRIGQLAPSAKDAMLAMASLPDPTVQLVAQALGATPDRVVELLAEAENRAVVAIDGNRLRFTHPVLAHGVYSGARPPVRRAMHRRLADLITEPELHARHLALSDPTGEQQTIAALDAAAEIARGRGAPAAAAELLELAIDLGANDPARRIRCATYYFDASDPTHARQILDNVVAELPAGPVRAEALHILGLVRLYDDSFLEAAELLEAGLVDSADDAELRVRILITLSFALLNAGRPGQAYERVQQAVVEAERLDIAPLLSPALGMRAMMDFMGGRGFDKPTLQRATNLEQRDPQVPLAFRPSVQLTLLRAWTGELEGAHQEMAAVSQSCITRGEEGELIFAAFHLALIDIWRGDLTNAAIIADETMELAAQLGGDFPLFIALTIRAAVAAYEGRVDDARRDLRDSIVAAQRCGSMRLAEWPATLRGFVEVSCGDYQAAVNALAPLLPLTQIFPEATEIISASFIPDAAEALIGLGRFDEAEPLVAALERNGTRLDRAWMLAVGARCRAMLLAGRGDLAAATATAERAMTEHERLPMAFERARTQLLLGQLQRRQRHRDAAAATLREALQTFEELGTTLWADRVRAELARGMSGRRRAEGLTPSEQRVADLAVSGMTNRDIAAALFISPKTVEVNLSRIYRKLGIRSRMELYRALESTNDPASPKE</sequence>
<dbReference type="Pfam" id="PF13191">
    <property type="entry name" value="AAA_16"/>
    <property type="match status" value="1"/>
</dbReference>
<dbReference type="GO" id="GO:0003677">
    <property type="term" value="F:DNA binding"/>
    <property type="evidence" value="ECO:0007669"/>
    <property type="project" value="InterPro"/>
</dbReference>
<proteinExistence type="predicted"/>
<dbReference type="InterPro" id="IPR036388">
    <property type="entry name" value="WH-like_DNA-bd_sf"/>
</dbReference>
<dbReference type="CDD" id="cd06170">
    <property type="entry name" value="LuxR_C_like"/>
    <property type="match status" value="1"/>
</dbReference>
<comment type="caution">
    <text evidence="4">The sequence shown here is derived from an EMBL/GenBank/DDBJ whole genome shotgun (WGS) entry which is preliminary data.</text>
</comment>
<dbReference type="STRING" id="590652.BST39_12795"/>
<dbReference type="GO" id="GO:0005524">
    <property type="term" value="F:ATP binding"/>
    <property type="evidence" value="ECO:0007669"/>
    <property type="project" value="UniProtKB-KW"/>
</dbReference>
<evidence type="ECO:0000313" key="5">
    <source>
        <dbReference type="Proteomes" id="UP000192513"/>
    </source>
</evidence>
<dbReference type="GO" id="GO:0005737">
    <property type="term" value="C:cytoplasm"/>
    <property type="evidence" value="ECO:0007669"/>
    <property type="project" value="TreeGrafter"/>
</dbReference>
<dbReference type="Gene3D" id="3.40.50.300">
    <property type="entry name" value="P-loop containing nucleotide triphosphate hydrolases"/>
    <property type="match status" value="1"/>
</dbReference>
<dbReference type="Gene3D" id="1.10.10.10">
    <property type="entry name" value="Winged helix-like DNA-binding domain superfamily/Winged helix DNA-binding domain"/>
    <property type="match status" value="1"/>
</dbReference>
<dbReference type="SUPFAM" id="SSF48452">
    <property type="entry name" value="TPR-like"/>
    <property type="match status" value="3"/>
</dbReference>
<keyword evidence="2" id="KW-0067">ATP-binding</keyword>
<dbReference type="GO" id="GO:0004016">
    <property type="term" value="F:adenylate cyclase activity"/>
    <property type="evidence" value="ECO:0007669"/>
    <property type="project" value="TreeGrafter"/>
</dbReference>
<dbReference type="InterPro" id="IPR027417">
    <property type="entry name" value="P-loop_NTPase"/>
</dbReference>
<name>A0A1X0IAR8_9MYCO</name>
<dbReference type="EMBL" id="MVIE01000013">
    <property type="protein sequence ID" value="ORB41112.1"/>
    <property type="molecule type" value="Genomic_DNA"/>
</dbReference>
<dbReference type="GO" id="GO:0006355">
    <property type="term" value="P:regulation of DNA-templated transcription"/>
    <property type="evidence" value="ECO:0007669"/>
    <property type="project" value="InterPro"/>
</dbReference>
<dbReference type="Gene3D" id="1.25.40.10">
    <property type="entry name" value="Tetratricopeptide repeat domain"/>
    <property type="match status" value="2"/>
</dbReference>
<evidence type="ECO:0000313" key="4">
    <source>
        <dbReference type="EMBL" id="ORB41112.1"/>
    </source>
</evidence>
<dbReference type="PANTHER" id="PTHR16305">
    <property type="entry name" value="TESTICULAR SOLUBLE ADENYLYL CYCLASE"/>
    <property type="match status" value="1"/>
</dbReference>
<evidence type="ECO:0000256" key="1">
    <source>
        <dbReference type="ARBA" id="ARBA00022741"/>
    </source>
</evidence>
<gene>
    <name evidence="4" type="ORF">BST39_12795</name>
</gene>
<evidence type="ECO:0000256" key="2">
    <source>
        <dbReference type="ARBA" id="ARBA00022840"/>
    </source>
</evidence>
<protein>
    <submittedName>
        <fullName evidence="4">LuxR family transcriptional regulator</fullName>
    </submittedName>
</protein>
<organism evidence="4 5">
    <name type="scientific">Mycobacterium paraseoulense</name>
    <dbReference type="NCBI Taxonomy" id="590652"/>
    <lineage>
        <taxon>Bacteria</taxon>
        <taxon>Bacillati</taxon>
        <taxon>Actinomycetota</taxon>
        <taxon>Actinomycetes</taxon>
        <taxon>Mycobacteriales</taxon>
        <taxon>Mycobacteriaceae</taxon>
        <taxon>Mycobacterium</taxon>
    </lineage>
</organism>
<dbReference type="AlphaFoldDB" id="A0A1X0IAR8"/>
<dbReference type="PROSITE" id="PS50043">
    <property type="entry name" value="HTH_LUXR_2"/>
    <property type="match status" value="1"/>
</dbReference>
<dbReference type="InterPro" id="IPR016032">
    <property type="entry name" value="Sig_transdc_resp-reg_C-effctor"/>
</dbReference>
<dbReference type="SMART" id="SM00421">
    <property type="entry name" value="HTH_LUXR"/>
    <property type="match status" value="1"/>
</dbReference>
<dbReference type="InterPro" id="IPR011990">
    <property type="entry name" value="TPR-like_helical_dom_sf"/>
</dbReference>
<keyword evidence="1" id="KW-0547">Nucleotide-binding</keyword>
<dbReference type="Pfam" id="PF00196">
    <property type="entry name" value="GerE"/>
    <property type="match status" value="1"/>
</dbReference>
<reference evidence="4 5" key="1">
    <citation type="submission" date="2017-02" db="EMBL/GenBank/DDBJ databases">
        <title>The new phylogeny of genus Mycobacterium.</title>
        <authorList>
            <person name="Tortoli E."/>
            <person name="Trovato A."/>
            <person name="Cirillo D.M."/>
        </authorList>
    </citation>
    <scope>NUCLEOTIDE SEQUENCE [LARGE SCALE GENOMIC DNA]</scope>
    <source>
        <strain evidence="4 5">DSM 45000</strain>
    </source>
</reference>
<dbReference type="PANTHER" id="PTHR16305:SF35">
    <property type="entry name" value="TRANSCRIPTIONAL ACTIVATOR DOMAIN"/>
    <property type="match status" value="1"/>
</dbReference>
<dbReference type="InterPro" id="IPR000792">
    <property type="entry name" value="Tscrpt_reg_LuxR_C"/>
</dbReference>
<dbReference type="SUPFAM" id="SSF46894">
    <property type="entry name" value="C-terminal effector domain of the bipartite response regulators"/>
    <property type="match status" value="1"/>
</dbReference>
<dbReference type="PRINTS" id="PR00038">
    <property type="entry name" value="HTHLUXR"/>
</dbReference>
<accession>A0A1X0IAR8</accession>
<feature type="domain" description="HTH luxR-type" evidence="3">
    <location>
        <begin position="849"/>
        <end position="914"/>
    </location>
</feature>
<dbReference type="InterPro" id="IPR041664">
    <property type="entry name" value="AAA_16"/>
</dbReference>
<evidence type="ECO:0000259" key="3">
    <source>
        <dbReference type="PROSITE" id="PS50043"/>
    </source>
</evidence>
<keyword evidence="5" id="KW-1185">Reference proteome</keyword>
<dbReference type="Proteomes" id="UP000192513">
    <property type="component" value="Unassembled WGS sequence"/>
</dbReference>
<dbReference type="PROSITE" id="PS00622">
    <property type="entry name" value="HTH_LUXR_1"/>
    <property type="match status" value="1"/>
</dbReference>